<evidence type="ECO:0000313" key="1">
    <source>
        <dbReference type="EMBL" id="KGK98632.1"/>
    </source>
</evidence>
<reference evidence="1 2" key="1">
    <citation type="submission" date="2014-09" db="EMBL/GenBank/DDBJ databases">
        <title>Draft genome sequence of an obligately methylotrophic methanogen, Methanococcoides methylutens, isolated from marine sediment.</title>
        <authorList>
            <person name="Guan Y."/>
            <person name="Ngugi D.K."/>
            <person name="Blom J."/>
            <person name="Ali S."/>
            <person name="Ferry J.G."/>
            <person name="Stingl U."/>
        </authorList>
    </citation>
    <scope>NUCLEOTIDE SEQUENCE [LARGE SCALE GENOMIC DNA]</scope>
    <source>
        <strain evidence="1 2">DSM 2657</strain>
    </source>
</reference>
<keyword evidence="2" id="KW-1185">Reference proteome</keyword>
<organism evidence="1 2">
    <name type="scientific">Methanococcoides methylutens</name>
    <dbReference type="NCBI Taxonomy" id="2226"/>
    <lineage>
        <taxon>Archaea</taxon>
        <taxon>Methanobacteriati</taxon>
        <taxon>Methanobacteriota</taxon>
        <taxon>Stenosarchaea group</taxon>
        <taxon>Methanomicrobia</taxon>
        <taxon>Methanosarcinales</taxon>
        <taxon>Methanosarcinaceae</taxon>
        <taxon>Methanococcoides</taxon>
    </lineage>
</organism>
<sequence>MKNVINKSFEIKDYAIDDSQINGFWMTLLDKETLTTEIIYSPEKAGTFNSAEAKRMIKEITRKCDGFSSLLPENINCEVIFKDLDDLTYIADEGNFEVEYREMDEIRVVYKFHVQYHI</sequence>
<dbReference type="Proteomes" id="UP000029859">
    <property type="component" value="Unassembled WGS sequence"/>
</dbReference>
<dbReference type="EMBL" id="JRHO01000013">
    <property type="protein sequence ID" value="KGK98632.1"/>
    <property type="molecule type" value="Genomic_DNA"/>
</dbReference>
<name>A0A099T0H7_METMT</name>
<protein>
    <submittedName>
        <fullName evidence="1">Uncharacterized protein</fullName>
    </submittedName>
</protein>
<comment type="caution">
    <text evidence="1">The sequence shown here is derived from an EMBL/GenBank/DDBJ whole genome shotgun (WGS) entry which is preliminary data.</text>
</comment>
<evidence type="ECO:0000313" key="2">
    <source>
        <dbReference type="Proteomes" id="UP000029859"/>
    </source>
</evidence>
<dbReference type="OrthoDB" id="139886at2157"/>
<gene>
    <name evidence="1" type="ORF">LI82_07145</name>
</gene>
<dbReference type="AlphaFoldDB" id="A0A099T0H7"/>
<proteinExistence type="predicted"/>
<accession>A0A099T0H7</accession>